<reference evidence="1 2" key="1">
    <citation type="submission" date="2019-09" db="EMBL/GenBank/DDBJ databases">
        <title>A chromosome-level genome assembly of the Chinese tupelo Nyssa sinensis.</title>
        <authorList>
            <person name="Yang X."/>
            <person name="Kang M."/>
            <person name="Yang Y."/>
            <person name="Xiong H."/>
            <person name="Wang M."/>
            <person name="Zhang Z."/>
            <person name="Wang Z."/>
            <person name="Wu H."/>
            <person name="Ma T."/>
            <person name="Liu J."/>
            <person name="Xi Z."/>
        </authorList>
    </citation>
    <scope>NUCLEOTIDE SEQUENCE [LARGE SCALE GENOMIC DNA]</scope>
    <source>
        <strain evidence="1">J267</strain>
        <tissue evidence="1">Leaf</tissue>
    </source>
</reference>
<keyword evidence="2" id="KW-1185">Reference proteome</keyword>
<organism evidence="1 2">
    <name type="scientific">Nyssa sinensis</name>
    <dbReference type="NCBI Taxonomy" id="561372"/>
    <lineage>
        <taxon>Eukaryota</taxon>
        <taxon>Viridiplantae</taxon>
        <taxon>Streptophyta</taxon>
        <taxon>Embryophyta</taxon>
        <taxon>Tracheophyta</taxon>
        <taxon>Spermatophyta</taxon>
        <taxon>Magnoliopsida</taxon>
        <taxon>eudicotyledons</taxon>
        <taxon>Gunneridae</taxon>
        <taxon>Pentapetalae</taxon>
        <taxon>asterids</taxon>
        <taxon>Cornales</taxon>
        <taxon>Nyssaceae</taxon>
        <taxon>Nyssa</taxon>
    </lineage>
</organism>
<sequence>MAGGNVFSGRSGNVIFGSESKVGKTGIEAMVGGNVFSGARDNVIFEGTGMLRKTGELGARYAAVVFEVLQR</sequence>
<evidence type="ECO:0000313" key="2">
    <source>
        <dbReference type="Proteomes" id="UP000325577"/>
    </source>
</evidence>
<dbReference type="AlphaFoldDB" id="A0A5J5B5I9"/>
<dbReference type="Proteomes" id="UP000325577">
    <property type="component" value="Linkage Group LG16"/>
</dbReference>
<accession>A0A5J5B5I9</accession>
<gene>
    <name evidence="1" type="ORF">F0562_028889</name>
</gene>
<name>A0A5J5B5I9_9ASTE</name>
<proteinExistence type="predicted"/>
<evidence type="ECO:0000313" key="1">
    <source>
        <dbReference type="EMBL" id="KAA8536411.1"/>
    </source>
</evidence>
<dbReference type="EMBL" id="CM018039">
    <property type="protein sequence ID" value="KAA8536411.1"/>
    <property type="molecule type" value="Genomic_DNA"/>
</dbReference>
<protein>
    <submittedName>
        <fullName evidence="1">Uncharacterized protein</fullName>
    </submittedName>
</protein>